<dbReference type="InterPro" id="IPR045584">
    <property type="entry name" value="Pilin-like"/>
</dbReference>
<feature type="transmembrane region" description="Helical" evidence="2">
    <location>
        <begin position="12"/>
        <end position="32"/>
    </location>
</feature>
<dbReference type="Gene3D" id="3.30.700.10">
    <property type="entry name" value="Glycoprotein, Type 4 Pilin"/>
    <property type="match status" value="1"/>
</dbReference>
<dbReference type="InterPro" id="IPR000983">
    <property type="entry name" value="Bac_GSPG_pilin"/>
</dbReference>
<gene>
    <name evidence="3" type="ORF">ACERK3_14840</name>
</gene>
<evidence type="ECO:0000313" key="4">
    <source>
        <dbReference type="Proteomes" id="UP001575105"/>
    </source>
</evidence>
<accession>A0ABV4U9S0</accession>
<dbReference type="InterPro" id="IPR012902">
    <property type="entry name" value="N_methyl_site"/>
</dbReference>
<dbReference type="PANTHER" id="PTHR30093:SF2">
    <property type="entry name" value="TYPE II SECRETION SYSTEM PROTEIN H"/>
    <property type="match status" value="1"/>
</dbReference>
<dbReference type="PANTHER" id="PTHR30093">
    <property type="entry name" value="GENERAL SECRETION PATHWAY PROTEIN G"/>
    <property type="match status" value="1"/>
</dbReference>
<sequence>MPRSSKHAFALIELLVVISIITLLVGLMLPVLSQVRSAGQRIACLSNLRQVGIGFEAYRIDFNNRMPAVQAMPVLPDEPSLMDVMEGYLDAAKIWQCPADDSSFAENGTSYEYFMGYYLIFTQGSADYNDLLRELHAIESIMPVLTDADGWHPNGPGGTSANALFLDGRADWFHVTGDD</sequence>
<dbReference type="RefSeq" id="WP_425346490.1">
    <property type="nucleotide sequence ID" value="NZ_JBGUBD010000010.1"/>
</dbReference>
<dbReference type="Proteomes" id="UP001575105">
    <property type="component" value="Unassembled WGS sequence"/>
</dbReference>
<evidence type="ECO:0000313" key="3">
    <source>
        <dbReference type="EMBL" id="MFA9479564.1"/>
    </source>
</evidence>
<keyword evidence="4" id="KW-1185">Reference proteome</keyword>
<organism evidence="3 4">
    <name type="scientific">Natronomicrosphaera hydrolytica</name>
    <dbReference type="NCBI Taxonomy" id="3242702"/>
    <lineage>
        <taxon>Bacteria</taxon>
        <taxon>Pseudomonadati</taxon>
        <taxon>Planctomycetota</taxon>
        <taxon>Phycisphaerae</taxon>
        <taxon>Phycisphaerales</taxon>
        <taxon>Phycisphaeraceae</taxon>
        <taxon>Natronomicrosphaera</taxon>
    </lineage>
</organism>
<protein>
    <submittedName>
        <fullName evidence="3">Type II secretion system protein</fullName>
    </submittedName>
</protein>
<keyword evidence="2" id="KW-0472">Membrane</keyword>
<dbReference type="SUPFAM" id="SSF54523">
    <property type="entry name" value="Pili subunits"/>
    <property type="match status" value="1"/>
</dbReference>
<dbReference type="Pfam" id="PF07963">
    <property type="entry name" value="N_methyl"/>
    <property type="match status" value="1"/>
</dbReference>
<name>A0ABV4U9S0_9BACT</name>
<keyword evidence="1" id="KW-0488">Methylation</keyword>
<evidence type="ECO:0000256" key="1">
    <source>
        <dbReference type="ARBA" id="ARBA00022481"/>
    </source>
</evidence>
<dbReference type="EMBL" id="JBGUBD010000010">
    <property type="protein sequence ID" value="MFA9479564.1"/>
    <property type="molecule type" value="Genomic_DNA"/>
</dbReference>
<evidence type="ECO:0000256" key="2">
    <source>
        <dbReference type="SAM" id="Phobius"/>
    </source>
</evidence>
<comment type="caution">
    <text evidence="3">The sequence shown here is derived from an EMBL/GenBank/DDBJ whole genome shotgun (WGS) entry which is preliminary data.</text>
</comment>
<keyword evidence="2" id="KW-1133">Transmembrane helix</keyword>
<keyword evidence="2" id="KW-0812">Transmembrane</keyword>
<dbReference type="PRINTS" id="PR00813">
    <property type="entry name" value="BCTERIALGSPG"/>
</dbReference>
<proteinExistence type="predicted"/>
<reference evidence="3 4" key="1">
    <citation type="submission" date="2024-08" db="EMBL/GenBank/DDBJ databases">
        <title>Whole-genome sequencing of halo(alkali)philic microorganisms from hypersaline lakes.</title>
        <authorList>
            <person name="Sorokin D.Y."/>
            <person name="Merkel A.Y."/>
            <person name="Messina E."/>
            <person name="Yakimov M."/>
        </authorList>
    </citation>
    <scope>NUCLEOTIDE SEQUENCE [LARGE SCALE GENOMIC DNA]</scope>
    <source>
        <strain evidence="3 4">AB-hyl4</strain>
    </source>
</reference>
<dbReference type="NCBIfam" id="TIGR02532">
    <property type="entry name" value="IV_pilin_GFxxxE"/>
    <property type="match status" value="1"/>
</dbReference>